<accession>A0AAV6WRX9</accession>
<dbReference type="AlphaFoldDB" id="A0AAV6WRX9"/>
<protein>
    <recommendedName>
        <fullName evidence="1">Myb/SANT-like domain-containing protein</fullName>
    </recommendedName>
</protein>
<organism evidence="2 3">
    <name type="scientific">Buddleja alternifolia</name>
    <dbReference type="NCBI Taxonomy" id="168488"/>
    <lineage>
        <taxon>Eukaryota</taxon>
        <taxon>Viridiplantae</taxon>
        <taxon>Streptophyta</taxon>
        <taxon>Embryophyta</taxon>
        <taxon>Tracheophyta</taxon>
        <taxon>Spermatophyta</taxon>
        <taxon>Magnoliopsida</taxon>
        <taxon>eudicotyledons</taxon>
        <taxon>Gunneridae</taxon>
        <taxon>Pentapetalae</taxon>
        <taxon>asterids</taxon>
        <taxon>lamiids</taxon>
        <taxon>Lamiales</taxon>
        <taxon>Scrophulariaceae</taxon>
        <taxon>Buddlejeae</taxon>
        <taxon>Buddleja</taxon>
    </lineage>
</organism>
<dbReference type="Pfam" id="PF12776">
    <property type="entry name" value="Myb_DNA-bind_3"/>
    <property type="match status" value="1"/>
</dbReference>
<name>A0AAV6WRX9_9LAMI</name>
<keyword evidence="3" id="KW-1185">Reference proteome</keyword>
<sequence>MTRPANFELHFHLPEVLELLSPLLLWNITFQSYASKVILMDSRSNRVYRGGPKKGVSTRRTWVQCEEEVLMAGSKEIVVQGWKTDNGFKVGYLGLLEKNTIRAFLGTDLHADPHINSRIHVWKKNYVNLSSMLRFSGIGFNHTTNMIETHDEAWENYVKTDTNAHLMRYKCCLLYTNWIEVQSSVSPSAKKVRQKKRKIEGNQEQMYEWLGNYCKNTDSSLGEITIRIGVEYDVANAKKAVYAAINKTHPLVMMYDIKGKPNWVGLTYIFDPDDSVAFVINPMGDNDEVPDDGYESDDVEEFEPEYKKIMINGF</sequence>
<dbReference type="EMBL" id="WHWC01000013">
    <property type="protein sequence ID" value="KAG8371202.1"/>
    <property type="molecule type" value="Genomic_DNA"/>
</dbReference>
<dbReference type="PANTHER" id="PTHR48464">
    <property type="match status" value="1"/>
</dbReference>
<dbReference type="InterPro" id="IPR024752">
    <property type="entry name" value="Myb/SANT-like_dom"/>
</dbReference>
<feature type="domain" description="Myb/SANT-like" evidence="1">
    <location>
        <begin position="62"/>
        <end position="157"/>
    </location>
</feature>
<reference evidence="2" key="1">
    <citation type="submission" date="2019-10" db="EMBL/GenBank/DDBJ databases">
        <authorList>
            <person name="Zhang R."/>
            <person name="Pan Y."/>
            <person name="Wang J."/>
            <person name="Ma R."/>
            <person name="Yu S."/>
        </authorList>
    </citation>
    <scope>NUCLEOTIDE SEQUENCE</scope>
    <source>
        <strain evidence="2">LA-IB0</strain>
        <tissue evidence="2">Leaf</tissue>
    </source>
</reference>
<evidence type="ECO:0000313" key="2">
    <source>
        <dbReference type="EMBL" id="KAG8371202.1"/>
    </source>
</evidence>
<evidence type="ECO:0000259" key="1">
    <source>
        <dbReference type="Pfam" id="PF12776"/>
    </source>
</evidence>
<gene>
    <name evidence="2" type="ORF">BUALT_Bualt13G0062700</name>
</gene>
<dbReference type="PANTHER" id="PTHR48464:SF1">
    <property type="entry name" value="MYB_SANT-LIKE DOMAIN-CONTAINING PROTEIN"/>
    <property type="match status" value="1"/>
</dbReference>
<proteinExistence type="predicted"/>
<evidence type="ECO:0000313" key="3">
    <source>
        <dbReference type="Proteomes" id="UP000826271"/>
    </source>
</evidence>
<dbReference type="Proteomes" id="UP000826271">
    <property type="component" value="Unassembled WGS sequence"/>
</dbReference>
<comment type="caution">
    <text evidence="2">The sequence shown here is derived from an EMBL/GenBank/DDBJ whole genome shotgun (WGS) entry which is preliminary data.</text>
</comment>